<reference evidence="1 2" key="1">
    <citation type="submission" date="2015-01" db="EMBL/GenBank/DDBJ databases">
        <title>Evolution of Trichinella species and genotypes.</title>
        <authorList>
            <person name="Korhonen P.K."/>
            <person name="Edoardo P."/>
            <person name="Giuseppe L.R."/>
            <person name="Gasser R.B."/>
        </authorList>
    </citation>
    <scope>NUCLEOTIDE SEQUENCE [LARGE SCALE GENOMIC DNA]</scope>
    <source>
        <strain evidence="1">ISS3</strain>
    </source>
</reference>
<proteinExistence type="predicted"/>
<comment type="caution">
    <text evidence="1">The sequence shown here is derived from an EMBL/GenBank/DDBJ whole genome shotgun (WGS) entry which is preliminary data.</text>
</comment>
<evidence type="ECO:0000313" key="2">
    <source>
        <dbReference type="Proteomes" id="UP000054776"/>
    </source>
</evidence>
<dbReference type="InParanoid" id="A0A0V1B6S3"/>
<protein>
    <submittedName>
        <fullName evidence="1">Uncharacterized protein</fullName>
    </submittedName>
</protein>
<gene>
    <name evidence="1" type="ORF">T01_11646</name>
</gene>
<name>A0A0V1B6S3_TRISP</name>
<dbReference type="OrthoDB" id="10415089at2759"/>
<sequence>MHGIHLFESSEVSGSLNAETHSTLFRNYGIFASNCVPVIGENIGSFVVKINDTIPIYQEIRNHERFGEFYNSALESLTLNCTADLKYEGSKHEGRRI</sequence>
<keyword evidence="2" id="KW-1185">Reference proteome</keyword>
<evidence type="ECO:0000313" key="1">
    <source>
        <dbReference type="EMBL" id="KRY32666.1"/>
    </source>
</evidence>
<organism evidence="1 2">
    <name type="scientific">Trichinella spiralis</name>
    <name type="common">Trichina worm</name>
    <dbReference type="NCBI Taxonomy" id="6334"/>
    <lineage>
        <taxon>Eukaryota</taxon>
        <taxon>Metazoa</taxon>
        <taxon>Ecdysozoa</taxon>
        <taxon>Nematoda</taxon>
        <taxon>Enoplea</taxon>
        <taxon>Dorylaimia</taxon>
        <taxon>Trichinellida</taxon>
        <taxon>Trichinellidae</taxon>
        <taxon>Trichinella</taxon>
    </lineage>
</organism>
<accession>A0A0V1B6S3</accession>
<dbReference type="EMBL" id="JYDH01000094">
    <property type="protein sequence ID" value="KRY32666.1"/>
    <property type="molecule type" value="Genomic_DNA"/>
</dbReference>
<dbReference type="AlphaFoldDB" id="A0A0V1B6S3"/>
<dbReference type="Proteomes" id="UP000054776">
    <property type="component" value="Unassembled WGS sequence"/>
</dbReference>